<evidence type="ECO:0000313" key="2">
    <source>
        <dbReference type="EMBL" id="GAA2510668.1"/>
    </source>
</evidence>
<gene>
    <name evidence="2" type="ORF">GCM10010406_53790</name>
</gene>
<dbReference type="InterPro" id="IPR038078">
    <property type="entry name" value="PhoU-like_sf"/>
</dbReference>
<keyword evidence="3" id="KW-1185">Reference proteome</keyword>
<comment type="similarity">
    <text evidence="1">Belongs to the UPF0111 family.</text>
</comment>
<dbReference type="SUPFAM" id="SSF109755">
    <property type="entry name" value="PhoU-like"/>
    <property type="match status" value="1"/>
</dbReference>
<comment type="caution">
    <text evidence="2">The sequence shown here is derived from an EMBL/GenBank/DDBJ whole genome shotgun (WGS) entry which is preliminary data.</text>
</comment>
<evidence type="ECO:0000256" key="1">
    <source>
        <dbReference type="ARBA" id="ARBA00008591"/>
    </source>
</evidence>
<dbReference type="EMBL" id="BAAATA010000053">
    <property type="protein sequence ID" value="GAA2510668.1"/>
    <property type="molecule type" value="Genomic_DNA"/>
</dbReference>
<dbReference type="PANTHER" id="PTHR37298">
    <property type="entry name" value="UPF0111 PROTEIN YKAA"/>
    <property type="match status" value="1"/>
</dbReference>
<reference evidence="2 3" key="1">
    <citation type="journal article" date="2019" name="Int. J. Syst. Evol. Microbiol.">
        <title>The Global Catalogue of Microorganisms (GCM) 10K type strain sequencing project: providing services to taxonomists for standard genome sequencing and annotation.</title>
        <authorList>
            <consortium name="The Broad Institute Genomics Platform"/>
            <consortium name="The Broad Institute Genome Sequencing Center for Infectious Disease"/>
            <person name="Wu L."/>
            <person name="Ma J."/>
        </authorList>
    </citation>
    <scope>NUCLEOTIDE SEQUENCE [LARGE SCALE GENOMIC DNA]</scope>
    <source>
        <strain evidence="2 3">JCM 6307</strain>
    </source>
</reference>
<dbReference type="Proteomes" id="UP001501358">
    <property type="component" value="Unassembled WGS sequence"/>
</dbReference>
<proteinExistence type="inferred from homology"/>
<dbReference type="Pfam" id="PF01865">
    <property type="entry name" value="PhoU_div"/>
    <property type="match status" value="1"/>
</dbReference>
<accession>A0ABN3MY36</accession>
<evidence type="ECO:0000313" key="3">
    <source>
        <dbReference type="Proteomes" id="UP001501358"/>
    </source>
</evidence>
<name>A0ABN3MY36_9ACTN</name>
<sequence>MRILPVALCVHPIAHGYTVYVLGTRIAHPTFIAPSINESESAAPRRLHVRFRLTPRETSFYDMFAASADNIVTGSKLLMELLGADTSARSEIADRMRAAEHAGDDATHAIFHQLNSSFITPFDREDIYSLASSLDDVMDFMEEAVDLVVLYQIEELPKGIDQQIEVLARAAELTAEAMPNLRTMSNLTEYWIEVNRLENQADQIHRKLLAHLFNNGKYDAIEVLKLKQVVDVLEEAADAFEHVANTVETIAVKES</sequence>
<dbReference type="Gene3D" id="1.20.58.220">
    <property type="entry name" value="Phosphate transport system protein phou homolog 2, domain 2"/>
    <property type="match status" value="1"/>
</dbReference>
<dbReference type="InterPro" id="IPR018445">
    <property type="entry name" value="Put_Phosphate_transp_reg"/>
</dbReference>
<organism evidence="2 3">
    <name type="scientific">Streptomyces thermolineatus</name>
    <dbReference type="NCBI Taxonomy" id="44033"/>
    <lineage>
        <taxon>Bacteria</taxon>
        <taxon>Bacillati</taxon>
        <taxon>Actinomycetota</taxon>
        <taxon>Actinomycetes</taxon>
        <taxon>Kitasatosporales</taxon>
        <taxon>Streptomycetaceae</taxon>
        <taxon>Streptomyces</taxon>
    </lineage>
</organism>
<dbReference type="PANTHER" id="PTHR37298:SF1">
    <property type="entry name" value="UPF0111 PROTEIN YKAA"/>
    <property type="match status" value="1"/>
</dbReference>
<dbReference type="InterPro" id="IPR052912">
    <property type="entry name" value="UPF0111_domain"/>
</dbReference>
<protein>
    <submittedName>
        <fullName evidence="2">DUF47 family protein</fullName>
    </submittedName>
</protein>